<dbReference type="GO" id="GO:0005654">
    <property type="term" value="C:nucleoplasm"/>
    <property type="evidence" value="ECO:0007669"/>
    <property type="project" value="Ensembl"/>
</dbReference>
<dbReference type="GO" id="GO:0030317">
    <property type="term" value="P:flagellated sperm motility"/>
    <property type="evidence" value="ECO:0007669"/>
    <property type="project" value="Ensembl"/>
</dbReference>
<dbReference type="GeneTree" id="ENSGT00640000091617"/>
<dbReference type="Ensembl" id="ENSPEMT00000010851.2">
    <property type="protein sequence ID" value="ENSPEMP00000006726.2"/>
    <property type="gene ID" value="ENSPEMG00000008861.2"/>
</dbReference>
<dbReference type="PANTHER" id="PTHR15510">
    <property type="entry name" value="SPERM-ASSOCIATED ANTIGEN 8"/>
    <property type="match status" value="1"/>
</dbReference>
<feature type="region of interest" description="Disordered" evidence="1">
    <location>
        <begin position="289"/>
        <end position="310"/>
    </location>
</feature>
<dbReference type="GO" id="GO:0045944">
    <property type="term" value="P:positive regulation of transcription by RNA polymerase II"/>
    <property type="evidence" value="ECO:0007669"/>
    <property type="project" value="Ensembl"/>
</dbReference>
<feature type="region of interest" description="Disordered" evidence="1">
    <location>
        <begin position="59"/>
        <end position="83"/>
    </location>
</feature>
<dbReference type="GO" id="GO:0036126">
    <property type="term" value="C:sperm flagellum"/>
    <property type="evidence" value="ECO:0007669"/>
    <property type="project" value="Ensembl"/>
</dbReference>
<reference evidence="2 3" key="1">
    <citation type="submission" date="2018-10" db="EMBL/GenBank/DDBJ databases">
        <title>Improved assembly of the deer mouse Peromyscus maniculatus genome.</title>
        <authorList>
            <person name="Lassance J.-M."/>
            <person name="Hoekstra H.E."/>
        </authorList>
    </citation>
    <scope>NUCLEOTIDE SEQUENCE [LARGE SCALE GENOMIC DNA]</scope>
</reference>
<dbReference type="GO" id="GO:0160111">
    <property type="term" value="C:axonemal A tubule inner sheath"/>
    <property type="evidence" value="ECO:0007669"/>
    <property type="project" value="Ensembl"/>
</dbReference>
<reference evidence="2" key="3">
    <citation type="submission" date="2025-09" db="UniProtKB">
        <authorList>
            <consortium name="Ensembl"/>
        </authorList>
    </citation>
    <scope>IDENTIFICATION</scope>
</reference>
<protein>
    <submittedName>
        <fullName evidence="2">Sperm associated antigen 8</fullName>
    </submittedName>
</protein>
<dbReference type="Pfam" id="PF22584">
    <property type="entry name" value="CFAP143"/>
    <property type="match status" value="1"/>
</dbReference>
<dbReference type="CTD" id="26206"/>
<reference evidence="2" key="2">
    <citation type="submission" date="2025-08" db="UniProtKB">
        <authorList>
            <consortium name="Ensembl"/>
        </authorList>
    </citation>
    <scope>IDENTIFICATION</scope>
</reference>
<dbReference type="InterPro" id="IPR026124">
    <property type="entry name" value="Sperm-assoc_Ag8"/>
</dbReference>
<feature type="region of interest" description="Disordered" evidence="1">
    <location>
        <begin position="97"/>
        <end position="195"/>
    </location>
</feature>
<accession>A0A6I9LLI2</accession>
<dbReference type="GeneID" id="102906229"/>
<feature type="compositionally biased region" description="Polar residues" evidence="1">
    <location>
        <begin position="23"/>
        <end position="37"/>
    </location>
</feature>
<dbReference type="PANTHER" id="PTHR15510:SF5">
    <property type="entry name" value="SPERM-ASSOCIATED ANTIGEN 8"/>
    <property type="match status" value="1"/>
</dbReference>
<keyword evidence="3" id="KW-1185">Reference proteome</keyword>
<dbReference type="GO" id="GO:0001673">
    <property type="term" value="C:male germ cell nucleus"/>
    <property type="evidence" value="ECO:0007669"/>
    <property type="project" value="Ensembl"/>
</dbReference>
<evidence type="ECO:0000256" key="1">
    <source>
        <dbReference type="SAM" id="MobiDB-lite"/>
    </source>
</evidence>
<gene>
    <name evidence="2" type="primary">Spag8</name>
</gene>
<feature type="region of interest" description="Disordered" evidence="1">
    <location>
        <begin position="1"/>
        <end position="42"/>
    </location>
</feature>
<name>A0A6I9LLI2_PERMB</name>
<feature type="compositionally biased region" description="Low complexity" evidence="1">
    <location>
        <begin position="105"/>
        <end position="123"/>
    </location>
</feature>
<dbReference type="Proteomes" id="UP000694547">
    <property type="component" value="Chromosome 2"/>
</dbReference>
<dbReference type="AlphaFoldDB" id="A0A6I9LLI2"/>
<dbReference type="GO" id="GO:0005829">
    <property type="term" value="C:cytosol"/>
    <property type="evidence" value="ECO:0007669"/>
    <property type="project" value="Ensembl"/>
</dbReference>
<proteinExistence type="predicted"/>
<feature type="compositionally biased region" description="Low complexity" evidence="1">
    <location>
        <begin position="135"/>
        <end position="179"/>
    </location>
</feature>
<feature type="compositionally biased region" description="Gly residues" evidence="1">
    <location>
        <begin position="124"/>
        <end position="134"/>
    </location>
</feature>
<evidence type="ECO:0000313" key="2">
    <source>
        <dbReference type="Ensembl" id="ENSPEMP00000006726.2"/>
    </source>
</evidence>
<sequence length="455" mass="48977">METTESTEESRSRSLEVHPSSEGLETTSEPIPSSGGSPKSALEAVTVPGVLCKEAHGPYSVLTEPSSDSLPEASCPRSHQIGHGRFGYQPLYISYIPRNPCATDPSSSPVPTSSYPGHSSGHSSGPGSGSGSGVGQSSDTGQSSRGPISGPALAHGPGLASGPGPADSGPGPADSGPGHKFSSGVPQGFQNPPPDLPYSSTWERYYCCVPCHQPWEPLQVSEPGVRGTWKPPEVERKSEFLCKTRPRGQCLLYNWDEERATNHLDQIPTSQDGSESYFFRHGHQGLLSVQPPSPMPSSTTQTDSYQPPRNVCQPLRGKREAMLEMFLHHQICEEVRAEQEPPRKLFEAESVTHHDYRAKLVQTGPPAPTKPHDYRQEQPETFWTQRAPQLPGVSNIRTLDTPFRKNCSFSTPVPLSLGQPLPYELESFPHQMGVMSSLSCQGGGQGCGGPRTAPA</sequence>
<organism evidence="2 3">
    <name type="scientific">Peromyscus maniculatus bairdii</name>
    <name type="common">Prairie deer mouse</name>
    <dbReference type="NCBI Taxonomy" id="230844"/>
    <lineage>
        <taxon>Eukaryota</taxon>
        <taxon>Metazoa</taxon>
        <taxon>Chordata</taxon>
        <taxon>Craniata</taxon>
        <taxon>Vertebrata</taxon>
        <taxon>Euteleostomi</taxon>
        <taxon>Mammalia</taxon>
        <taxon>Eutheria</taxon>
        <taxon>Euarchontoglires</taxon>
        <taxon>Glires</taxon>
        <taxon>Rodentia</taxon>
        <taxon>Myomorpha</taxon>
        <taxon>Muroidea</taxon>
        <taxon>Cricetidae</taxon>
        <taxon>Neotominae</taxon>
        <taxon>Peromyscus</taxon>
    </lineage>
</organism>
<dbReference type="RefSeq" id="XP_006986114.1">
    <property type="nucleotide sequence ID" value="XM_006986052.4"/>
</dbReference>
<evidence type="ECO:0000313" key="3">
    <source>
        <dbReference type="Proteomes" id="UP000694547"/>
    </source>
</evidence>
<dbReference type="GO" id="GO:0008017">
    <property type="term" value="F:microtubule binding"/>
    <property type="evidence" value="ECO:0007669"/>
    <property type="project" value="InterPro"/>
</dbReference>
<dbReference type="OrthoDB" id="2120499at2759"/>